<reference evidence="11" key="1">
    <citation type="submission" date="2014-11" db="EMBL/GenBank/DDBJ databases">
        <authorList>
            <person name="Otto D Thomas"/>
            <person name="Naeem Raeece"/>
        </authorList>
    </citation>
    <scope>NUCLEOTIDE SEQUENCE</scope>
</reference>
<name>A0A0G4ICH8_9ALVE</name>
<feature type="compositionally biased region" description="Basic and acidic residues" evidence="9">
    <location>
        <begin position="166"/>
        <end position="182"/>
    </location>
</feature>
<dbReference type="GO" id="GO:0042765">
    <property type="term" value="C:GPI-anchor transamidase complex"/>
    <property type="evidence" value="ECO:0007669"/>
    <property type="project" value="InterPro"/>
</dbReference>
<keyword evidence="5 10" id="KW-0812">Transmembrane</keyword>
<evidence type="ECO:0000256" key="3">
    <source>
        <dbReference type="ARBA" id="ARBA00010026"/>
    </source>
</evidence>
<gene>
    <name evidence="11" type="ORF">Cvel_13042</name>
</gene>
<comment type="pathway">
    <text evidence="2">Glycolipid biosynthesis; glycosylphosphatidylinositol-anchor biosynthesis.</text>
</comment>
<evidence type="ECO:0000256" key="10">
    <source>
        <dbReference type="SAM" id="Phobius"/>
    </source>
</evidence>
<evidence type="ECO:0000256" key="1">
    <source>
        <dbReference type="ARBA" id="ARBA00004477"/>
    </source>
</evidence>
<accession>A0A0G4ICH8</accession>
<feature type="transmembrane region" description="Helical" evidence="10">
    <location>
        <begin position="126"/>
        <end position="147"/>
    </location>
</feature>
<sequence length="648" mass="69765">MSTDMGGKMGLRHQGLMFVSAILLGCLLRFLTFCLVSSFSQEEGDDDFAEPPFYLGLLMGAAPFSFGKLREAFARRKLGVSPYAGGTFHLPPWLLWVLDHTVTVAVSSPHDSIEGRSSPYVSAWRMFVFLLLCDVATSSALFILALASNQSQDSSHEDDEAAVEGGEGKNEEKGSLHRFSEKEKKAQPSIVAASFFMNPLTIASQAWALSGGGICLCLLSVSTAAAALPLCLHGKTKFRFPCSGVVSGRRGASLCAAFAVACLAATLSLFPLPQGLTLVFPLWNLLSVGVFGAGGAEGRKEKENAVSPVGLGEGGAASVSGGVEEKQEGKKGKRGKAEGAGKSTPGAVSGSRSQKKGICGDMEEETSSERGAEAQIGTGMGKEQSSFLLGARIEKRREESEVVSVPSSLQAVLVHLGSWRYWFGFWVFLLSVLGAFSGLTLMSAALMGGDWEFWKETSQFLNSVGDTTPSLGIFWYTFQLVFTRFRLLFLCAFQGHLLINVLPLWSRFASSGVDLAIISLSSLLLFHPYTSSADFALMLSLAACNWEAVRRSEAFAALLVASVFGLSVQPVMASLWLERNTGNANFLFNMCLVQHIFAGFLLVEWTRAAALLQRKRGTVDFVRRLLDSCLDVAVSGKVREIERMTAKS</sequence>
<feature type="transmembrane region" description="Helical" evidence="10">
    <location>
        <begin position="15"/>
        <end position="39"/>
    </location>
</feature>
<keyword evidence="8 10" id="KW-0472">Membrane</keyword>
<feature type="transmembrane region" description="Helical" evidence="10">
    <location>
        <begin position="586"/>
        <end position="606"/>
    </location>
</feature>
<feature type="transmembrane region" description="Helical" evidence="10">
    <location>
        <begin position="485"/>
        <end position="505"/>
    </location>
</feature>
<dbReference type="GO" id="GO:0016255">
    <property type="term" value="P:attachment of GPI anchor to protein"/>
    <property type="evidence" value="ECO:0007669"/>
    <property type="project" value="InterPro"/>
</dbReference>
<evidence type="ECO:0000256" key="6">
    <source>
        <dbReference type="ARBA" id="ARBA00022824"/>
    </source>
</evidence>
<dbReference type="EMBL" id="CDMZ01005816">
    <property type="protein sequence ID" value="CEM54777.1"/>
    <property type="molecule type" value="Genomic_DNA"/>
</dbReference>
<comment type="subcellular location">
    <subcellularLocation>
        <location evidence="1">Endoplasmic reticulum membrane</location>
        <topology evidence="1">Multi-pass membrane protein</topology>
    </subcellularLocation>
</comment>
<keyword evidence="7 10" id="KW-1133">Transmembrane helix</keyword>
<evidence type="ECO:0000256" key="7">
    <source>
        <dbReference type="ARBA" id="ARBA00022989"/>
    </source>
</evidence>
<evidence type="ECO:0000256" key="2">
    <source>
        <dbReference type="ARBA" id="ARBA00004687"/>
    </source>
</evidence>
<feature type="transmembrane region" description="Helical" evidence="10">
    <location>
        <begin position="252"/>
        <end position="272"/>
    </location>
</feature>
<evidence type="ECO:0000256" key="8">
    <source>
        <dbReference type="ARBA" id="ARBA00023136"/>
    </source>
</evidence>
<feature type="transmembrane region" description="Helical" evidence="10">
    <location>
        <begin position="278"/>
        <end position="296"/>
    </location>
</feature>
<feature type="transmembrane region" description="Helical" evidence="10">
    <location>
        <begin position="206"/>
        <end position="232"/>
    </location>
</feature>
<dbReference type="UniPathway" id="UPA00196"/>
<proteinExistence type="inferred from homology"/>
<feature type="transmembrane region" description="Helical" evidence="10">
    <location>
        <begin position="517"/>
        <end position="542"/>
    </location>
</feature>
<dbReference type="PANTHER" id="PTHR13121">
    <property type="entry name" value="GPI TRANSAMIDASE COMPONENT PIG-U"/>
    <property type="match status" value="1"/>
</dbReference>
<evidence type="ECO:0000256" key="4">
    <source>
        <dbReference type="ARBA" id="ARBA00022502"/>
    </source>
</evidence>
<keyword evidence="4" id="KW-0337">GPI-anchor biosynthesis</keyword>
<protein>
    <submittedName>
        <fullName evidence="11">Uncharacterized protein</fullName>
    </submittedName>
</protein>
<dbReference type="VEuPathDB" id="CryptoDB:Cvel_13042"/>
<feature type="compositionally biased region" description="Basic and acidic residues" evidence="9">
    <location>
        <begin position="323"/>
        <end position="339"/>
    </location>
</feature>
<feature type="region of interest" description="Disordered" evidence="9">
    <location>
        <begin position="302"/>
        <end position="376"/>
    </location>
</feature>
<dbReference type="InterPro" id="IPR009600">
    <property type="entry name" value="PIG-U"/>
</dbReference>
<feature type="transmembrane region" description="Helical" evidence="10">
    <location>
        <begin position="460"/>
        <end position="478"/>
    </location>
</feature>
<evidence type="ECO:0000313" key="11">
    <source>
        <dbReference type="EMBL" id="CEM54777.1"/>
    </source>
</evidence>
<dbReference type="Pfam" id="PF06728">
    <property type="entry name" value="PIG-U"/>
    <property type="match status" value="2"/>
</dbReference>
<feature type="transmembrane region" description="Helical" evidence="10">
    <location>
        <begin position="423"/>
        <end position="448"/>
    </location>
</feature>
<feature type="transmembrane region" description="Helical" evidence="10">
    <location>
        <begin position="554"/>
        <end position="574"/>
    </location>
</feature>
<evidence type="ECO:0000256" key="5">
    <source>
        <dbReference type="ARBA" id="ARBA00022692"/>
    </source>
</evidence>
<dbReference type="GO" id="GO:0006506">
    <property type="term" value="P:GPI anchor biosynthetic process"/>
    <property type="evidence" value="ECO:0007669"/>
    <property type="project" value="UniProtKB-UniPathway"/>
</dbReference>
<comment type="similarity">
    <text evidence="3">Belongs to the PIGU family.</text>
</comment>
<feature type="region of interest" description="Disordered" evidence="9">
    <location>
        <begin position="155"/>
        <end position="182"/>
    </location>
</feature>
<keyword evidence="6" id="KW-0256">Endoplasmic reticulum</keyword>
<evidence type="ECO:0000256" key="9">
    <source>
        <dbReference type="SAM" id="MobiDB-lite"/>
    </source>
</evidence>
<dbReference type="PANTHER" id="PTHR13121:SF0">
    <property type="entry name" value="PHOSPHATIDYLINOSITOL GLYCAN ANCHOR BIOSYNTHESIS CLASS U PROTEIN"/>
    <property type="match status" value="1"/>
</dbReference>
<organism evidence="11">
    <name type="scientific">Chromera velia CCMP2878</name>
    <dbReference type="NCBI Taxonomy" id="1169474"/>
    <lineage>
        <taxon>Eukaryota</taxon>
        <taxon>Sar</taxon>
        <taxon>Alveolata</taxon>
        <taxon>Colpodellida</taxon>
        <taxon>Chromeraceae</taxon>
        <taxon>Chromera</taxon>
    </lineage>
</organism>
<dbReference type="AlphaFoldDB" id="A0A0G4ICH8"/>